<sequence length="86" mass="9703">MDLSRLLTPEVNSEESRDNAAIFRASKTLPQTAFARDHGFAIVRRNGSNYVNGQATYYTLRCDRDTVRQTRAVGLRQLKTQKVGCP</sequence>
<dbReference type="EMBL" id="JFFI01002193">
    <property type="protein sequence ID" value="KXH40452.1"/>
    <property type="molecule type" value="Genomic_DNA"/>
</dbReference>
<keyword evidence="2" id="KW-1185">Reference proteome</keyword>
<dbReference type="Proteomes" id="UP000070121">
    <property type="component" value="Unassembled WGS sequence"/>
</dbReference>
<dbReference type="AlphaFoldDB" id="A0A135SX16"/>
<evidence type="ECO:0000313" key="1">
    <source>
        <dbReference type="EMBL" id="KXH40452.1"/>
    </source>
</evidence>
<name>A0A135SX16_9PEZI</name>
<protein>
    <submittedName>
        <fullName evidence="1">Uncharacterized protein</fullName>
    </submittedName>
</protein>
<reference evidence="1 2" key="1">
    <citation type="submission" date="2014-02" db="EMBL/GenBank/DDBJ databases">
        <title>The genome sequence of Colletotrichum salicis CBS 607.94.</title>
        <authorList>
            <person name="Baroncelli R."/>
            <person name="Thon M.R."/>
        </authorList>
    </citation>
    <scope>NUCLEOTIDE SEQUENCE [LARGE SCALE GENOMIC DNA]</scope>
    <source>
        <strain evidence="1 2">CBS 607.94</strain>
    </source>
</reference>
<evidence type="ECO:0000313" key="2">
    <source>
        <dbReference type="Proteomes" id="UP000070121"/>
    </source>
</evidence>
<proteinExistence type="predicted"/>
<comment type="caution">
    <text evidence="1">The sequence shown here is derived from an EMBL/GenBank/DDBJ whole genome shotgun (WGS) entry which is preliminary data.</text>
</comment>
<organism evidence="1 2">
    <name type="scientific">Colletotrichum salicis</name>
    <dbReference type="NCBI Taxonomy" id="1209931"/>
    <lineage>
        <taxon>Eukaryota</taxon>
        <taxon>Fungi</taxon>
        <taxon>Dikarya</taxon>
        <taxon>Ascomycota</taxon>
        <taxon>Pezizomycotina</taxon>
        <taxon>Sordariomycetes</taxon>
        <taxon>Hypocreomycetidae</taxon>
        <taxon>Glomerellales</taxon>
        <taxon>Glomerellaceae</taxon>
        <taxon>Colletotrichum</taxon>
        <taxon>Colletotrichum acutatum species complex</taxon>
    </lineage>
</organism>
<accession>A0A135SX16</accession>
<dbReference type="OrthoDB" id="4579506at2759"/>
<gene>
    <name evidence="1" type="ORF">CSAL01_01406</name>
</gene>